<comment type="caution">
    <text evidence="11">The sequence shown here is derived from an EMBL/GenBank/DDBJ whole genome shotgun (WGS) entry which is preliminary data.</text>
</comment>
<dbReference type="PRINTS" id="PR00463">
    <property type="entry name" value="EP450I"/>
</dbReference>
<dbReference type="Gene3D" id="1.10.630.10">
    <property type="entry name" value="Cytochrome P450"/>
    <property type="match status" value="1"/>
</dbReference>
<evidence type="ECO:0000256" key="2">
    <source>
        <dbReference type="ARBA" id="ARBA00010617"/>
    </source>
</evidence>
<dbReference type="PROSITE" id="PS00086">
    <property type="entry name" value="CYTOCHROME_P450"/>
    <property type="match status" value="1"/>
</dbReference>
<dbReference type="InterPro" id="IPR001128">
    <property type="entry name" value="Cyt_P450"/>
</dbReference>
<dbReference type="PANTHER" id="PTHR24305">
    <property type="entry name" value="CYTOCHROME P450"/>
    <property type="match status" value="1"/>
</dbReference>
<evidence type="ECO:0000256" key="9">
    <source>
        <dbReference type="RuleBase" id="RU000461"/>
    </source>
</evidence>
<keyword evidence="4 8" id="KW-0479">Metal-binding</keyword>
<keyword evidence="6 8" id="KW-0408">Iron</keyword>
<name>A0A7C8IFU0_9PLEO</name>
<gene>
    <name evidence="11" type="ORF">BDV95DRAFT_628423</name>
</gene>
<evidence type="ECO:0000256" key="5">
    <source>
        <dbReference type="ARBA" id="ARBA00023002"/>
    </source>
</evidence>
<feature type="binding site" description="axial binding residue" evidence="8">
    <location>
        <position position="459"/>
    </location>
    <ligand>
        <name>heme</name>
        <dbReference type="ChEBI" id="CHEBI:30413"/>
    </ligand>
    <ligandPart>
        <name>Fe</name>
        <dbReference type="ChEBI" id="CHEBI:18248"/>
    </ligandPart>
</feature>
<evidence type="ECO:0000256" key="4">
    <source>
        <dbReference type="ARBA" id="ARBA00022723"/>
    </source>
</evidence>
<dbReference type="SUPFAM" id="SSF48264">
    <property type="entry name" value="Cytochrome P450"/>
    <property type="match status" value="1"/>
</dbReference>
<dbReference type="InterPro" id="IPR036396">
    <property type="entry name" value="Cyt_P450_sf"/>
</dbReference>
<sequence length="569" mass="64890">MSVNYQFLTVVILGTVVAHYLANTAYNLFFHPLSKYPGPCFARFSAWPSFYHTARGDRHIWLWRLHQVYGPIVRYRHDSVAITTPEALRAIYDSSSNVRKSHSYNVWHKKAEAPNTFSSIDKTRHAQRRRILNAAMSDKTVKSAQGYVIKHTDRWLELLSTQKSEWSEPRNMCQWSDNLQFDLMSELCFGKPVGTMEPGENNLRSIPHDIAEWMWLTFRIMHSPFSDIWIWPKPRGLDALFARYMPKPIKHCMKFVEEGVAKRLDQEEQSDKNGEESERKDMFHYLFQAIDPDTGRRGWSRQDLLEEADMLTIAATDTTAAAIASAFFYLSRHKIAYEKLEKEICSTFPTADDIKIGPKLSGCEYLYAIINETLRMSPSGMSEFPREVLPGGIQVEGEYFPSGVNIGCAFYALFHSENVYGDPSIFRPERWLIGNGVSEADVAEAKKAFAPFSLGARGCPGKSLALMEMSMVFARLLHGYDFRFAPGDKTGEGDANMGWGRQNKRQYQTRDAFVPLRDGPVSEEQLPIRSTRKDSEYGVLRSRMSSGCEGHGDGGGRKRGEAVRWETLR</sequence>
<organism evidence="11 12">
    <name type="scientific">Massariosphaeria phaeospora</name>
    <dbReference type="NCBI Taxonomy" id="100035"/>
    <lineage>
        <taxon>Eukaryota</taxon>
        <taxon>Fungi</taxon>
        <taxon>Dikarya</taxon>
        <taxon>Ascomycota</taxon>
        <taxon>Pezizomycotina</taxon>
        <taxon>Dothideomycetes</taxon>
        <taxon>Pleosporomycetidae</taxon>
        <taxon>Pleosporales</taxon>
        <taxon>Pleosporales incertae sedis</taxon>
        <taxon>Massariosphaeria</taxon>
    </lineage>
</organism>
<dbReference type="InterPro" id="IPR050121">
    <property type="entry name" value="Cytochrome_P450_monoxygenase"/>
</dbReference>
<keyword evidence="5 9" id="KW-0560">Oxidoreductase</keyword>
<evidence type="ECO:0000313" key="11">
    <source>
        <dbReference type="EMBL" id="KAF2871947.1"/>
    </source>
</evidence>
<dbReference type="Pfam" id="PF00067">
    <property type="entry name" value="p450"/>
    <property type="match status" value="1"/>
</dbReference>
<keyword evidence="12" id="KW-1185">Reference proteome</keyword>
<keyword evidence="3 8" id="KW-0349">Heme</keyword>
<dbReference type="GO" id="GO:0005506">
    <property type="term" value="F:iron ion binding"/>
    <property type="evidence" value="ECO:0007669"/>
    <property type="project" value="InterPro"/>
</dbReference>
<dbReference type="PANTHER" id="PTHR24305:SF237">
    <property type="entry name" value="CYTOCHROME P450 MONOOXYGENASE ATNE-RELATED"/>
    <property type="match status" value="1"/>
</dbReference>
<accession>A0A7C8IFU0</accession>
<dbReference type="Proteomes" id="UP000481861">
    <property type="component" value="Unassembled WGS sequence"/>
</dbReference>
<evidence type="ECO:0000256" key="6">
    <source>
        <dbReference type="ARBA" id="ARBA00023004"/>
    </source>
</evidence>
<protein>
    <submittedName>
        <fullName evidence="11">Cytochrome P450 monooxygenase-like protein</fullName>
    </submittedName>
</protein>
<dbReference type="PRINTS" id="PR00385">
    <property type="entry name" value="P450"/>
</dbReference>
<keyword evidence="7 9" id="KW-0503">Monooxygenase</keyword>
<evidence type="ECO:0000256" key="3">
    <source>
        <dbReference type="ARBA" id="ARBA00022617"/>
    </source>
</evidence>
<dbReference type="EMBL" id="JAADJZ010000010">
    <property type="protein sequence ID" value="KAF2871947.1"/>
    <property type="molecule type" value="Genomic_DNA"/>
</dbReference>
<comment type="similarity">
    <text evidence="2 9">Belongs to the cytochrome P450 family.</text>
</comment>
<dbReference type="GO" id="GO:0004497">
    <property type="term" value="F:monooxygenase activity"/>
    <property type="evidence" value="ECO:0007669"/>
    <property type="project" value="UniProtKB-KW"/>
</dbReference>
<feature type="region of interest" description="Disordered" evidence="10">
    <location>
        <begin position="532"/>
        <end position="569"/>
    </location>
</feature>
<dbReference type="OrthoDB" id="1470350at2759"/>
<evidence type="ECO:0000256" key="8">
    <source>
        <dbReference type="PIRSR" id="PIRSR602401-1"/>
    </source>
</evidence>
<evidence type="ECO:0000256" key="7">
    <source>
        <dbReference type="ARBA" id="ARBA00023033"/>
    </source>
</evidence>
<evidence type="ECO:0000256" key="1">
    <source>
        <dbReference type="ARBA" id="ARBA00001971"/>
    </source>
</evidence>
<dbReference type="GO" id="GO:0016705">
    <property type="term" value="F:oxidoreductase activity, acting on paired donors, with incorporation or reduction of molecular oxygen"/>
    <property type="evidence" value="ECO:0007669"/>
    <property type="project" value="InterPro"/>
</dbReference>
<feature type="compositionally biased region" description="Basic and acidic residues" evidence="10">
    <location>
        <begin position="550"/>
        <end position="569"/>
    </location>
</feature>
<evidence type="ECO:0000313" key="12">
    <source>
        <dbReference type="Proteomes" id="UP000481861"/>
    </source>
</evidence>
<dbReference type="GO" id="GO:0020037">
    <property type="term" value="F:heme binding"/>
    <property type="evidence" value="ECO:0007669"/>
    <property type="project" value="InterPro"/>
</dbReference>
<comment type="cofactor">
    <cofactor evidence="1 8">
        <name>heme</name>
        <dbReference type="ChEBI" id="CHEBI:30413"/>
    </cofactor>
</comment>
<dbReference type="CDD" id="cd11061">
    <property type="entry name" value="CYP67-like"/>
    <property type="match status" value="1"/>
</dbReference>
<dbReference type="InterPro" id="IPR017972">
    <property type="entry name" value="Cyt_P450_CS"/>
</dbReference>
<reference evidence="11 12" key="1">
    <citation type="submission" date="2020-01" db="EMBL/GenBank/DDBJ databases">
        <authorList>
            <consortium name="DOE Joint Genome Institute"/>
            <person name="Haridas S."/>
            <person name="Albert R."/>
            <person name="Binder M."/>
            <person name="Bloem J."/>
            <person name="Labutti K."/>
            <person name="Salamov A."/>
            <person name="Andreopoulos B."/>
            <person name="Baker S.E."/>
            <person name="Barry K."/>
            <person name="Bills G."/>
            <person name="Bluhm B.H."/>
            <person name="Cannon C."/>
            <person name="Castanera R."/>
            <person name="Culley D.E."/>
            <person name="Daum C."/>
            <person name="Ezra D."/>
            <person name="Gonzalez J.B."/>
            <person name="Henrissat B."/>
            <person name="Kuo A."/>
            <person name="Liang C."/>
            <person name="Lipzen A."/>
            <person name="Lutzoni F."/>
            <person name="Magnuson J."/>
            <person name="Mondo S."/>
            <person name="Nolan M."/>
            <person name="Ohm R."/>
            <person name="Pangilinan J."/>
            <person name="Park H.-J.H."/>
            <person name="Ramirez L."/>
            <person name="Alfaro M."/>
            <person name="Sun H."/>
            <person name="Tritt A."/>
            <person name="Yoshinaga Y."/>
            <person name="Zwiers L.-H.L."/>
            <person name="Turgeon B.G."/>
            <person name="Goodwin S.B."/>
            <person name="Spatafora J.W."/>
            <person name="Crous P.W."/>
            <person name="Grigoriev I.V."/>
        </authorList>
    </citation>
    <scope>NUCLEOTIDE SEQUENCE [LARGE SCALE GENOMIC DNA]</scope>
    <source>
        <strain evidence="11 12">CBS 611.86</strain>
    </source>
</reference>
<dbReference type="InterPro" id="IPR002401">
    <property type="entry name" value="Cyt_P450_E_grp-I"/>
</dbReference>
<evidence type="ECO:0000256" key="10">
    <source>
        <dbReference type="SAM" id="MobiDB-lite"/>
    </source>
</evidence>
<dbReference type="AlphaFoldDB" id="A0A7C8IFU0"/>
<proteinExistence type="inferred from homology"/>